<dbReference type="PANTHER" id="PTHR44520:SF2">
    <property type="entry name" value="RESPONSE REGULATOR RCP1"/>
    <property type="match status" value="1"/>
</dbReference>
<evidence type="ECO:0000256" key="1">
    <source>
        <dbReference type="PROSITE-ProRule" id="PRU00169"/>
    </source>
</evidence>
<keyword evidence="4" id="KW-1185">Reference proteome</keyword>
<gene>
    <name evidence="3" type="ORF">NFI80_00345</name>
</gene>
<proteinExistence type="predicted"/>
<protein>
    <submittedName>
        <fullName evidence="3">Response regulator</fullName>
    </submittedName>
</protein>
<dbReference type="InterPro" id="IPR052893">
    <property type="entry name" value="TCS_response_regulator"/>
</dbReference>
<organism evidence="3 4">
    <name type="scientific">Dyadobacter chenhuakuii</name>
    <dbReference type="NCBI Taxonomy" id="2909339"/>
    <lineage>
        <taxon>Bacteria</taxon>
        <taxon>Pseudomonadati</taxon>
        <taxon>Bacteroidota</taxon>
        <taxon>Cytophagia</taxon>
        <taxon>Cytophagales</taxon>
        <taxon>Spirosomataceae</taxon>
        <taxon>Dyadobacter</taxon>
    </lineage>
</organism>
<dbReference type="PANTHER" id="PTHR44520">
    <property type="entry name" value="RESPONSE REGULATOR RCP1-RELATED"/>
    <property type="match status" value="1"/>
</dbReference>
<keyword evidence="1" id="KW-0597">Phosphoprotein</keyword>
<dbReference type="SMART" id="SM00448">
    <property type="entry name" value="REC"/>
    <property type="match status" value="1"/>
</dbReference>
<dbReference type="PROSITE" id="PS50110">
    <property type="entry name" value="RESPONSE_REGULATORY"/>
    <property type="match status" value="1"/>
</dbReference>
<dbReference type="SUPFAM" id="SSF52172">
    <property type="entry name" value="CheY-like"/>
    <property type="match status" value="1"/>
</dbReference>
<dbReference type="EMBL" id="CP098805">
    <property type="protein sequence ID" value="USJ31197.1"/>
    <property type="molecule type" value="Genomic_DNA"/>
</dbReference>
<sequence length="140" mass="15723">MGYGPILYVGGDEDDRYLVTEALEAIGSTSKVINFDNGQGLINYLDSSKERPFIILCDLYLPQMTGLELKEAINADEELKRRAIPFIFLSESVNPKDVDNAYMSLVQGFYVKAPTFEGLKSQLSAICQYWELATLPGERR</sequence>
<feature type="domain" description="Response regulatory" evidence="2">
    <location>
        <begin position="5"/>
        <end position="127"/>
    </location>
</feature>
<dbReference type="Proteomes" id="UP001055420">
    <property type="component" value="Chromosome"/>
</dbReference>
<feature type="modified residue" description="4-aspartylphosphate" evidence="1">
    <location>
        <position position="58"/>
    </location>
</feature>
<reference evidence="3" key="1">
    <citation type="submission" date="2022-06" db="EMBL/GenBank/DDBJ databases">
        <title>Novel species in genus Dyadobacter.</title>
        <authorList>
            <person name="Ma C."/>
        </authorList>
    </citation>
    <scope>NUCLEOTIDE SEQUENCE</scope>
    <source>
        <strain evidence="3">CY22</strain>
    </source>
</reference>
<dbReference type="RefSeq" id="WP_235164263.1">
    <property type="nucleotide sequence ID" value="NZ_CP098805.1"/>
</dbReference>
<evidence type="ECO:0000259" key="2">
    <source>
        <dbReference type="PROSITE" id="PS50110"/>
    </source>
</evidence>
<dbReference type="Gene3D" id="3.40.50.2300">
    <property type="match status" value="1"/>
</dbReference>
<accession>A0ABY4XLF6</accession>
<evidence type="ECO:0000313" key="3">
    <source>
        <dbReference type="EMBL" id="USJ31197.1"/>
    </source>
</evidence>
<name>A0ABY4XLF6_9BACT</name>
<evidence type="ECO:0000313" key="4">
    <source>
        <dbReference type="Proteomes" id="UP001055420"/>
    </source>
</evidence>
<dbReference type="InterPro" id="IPR011006">
    <property type="entry name" value="CheY-like_superfamily"/>
</dbReference>
<dbReference type="Pfam" id="PF00072">
    <property type="entry name" value="Response_reg"/>
    <property type="match status" value="1"/>
</dbReference>
<dbReference type="InterPro" id="IPR001789">
    <property type="entry name" value="Sig_transdc_resp-reg_receiver"/>
</dbReference>